<dbReference type="Pfam" id="PF00975">
    <property type="entry name" value="Thioesterase"/>
    <property type="match status" value="1"/>
</dbReference>
<evidence type="ECO:0000313" key="4">
    <source>
        <dbReference type="Proteomes" id="UP000619238"/>
    </source>
</evidence>
<dbReference type="InterPro" id="IPR001031">
    <property type="entry name" value="Thioesterase"/>
</dbReference>
<dbReference type="Gene3D" id="3.40.50.1820">
    <property type="entry name" value="alpha/beta hydrolase"/>
    <property type="match status" value="1"/>
</dbReference>
<dbReference type="EMBL" id="JACGWS010000011">
    <property type="protein sequence ID" value="MBC8756498.1"/>
    <property type="molecule type" value="Genomic_DNA"/>
</dbReference>
<protein>
    <submittedName>
        <fullName evidence="3">Thioesterase</fullName>
    </submittedName>
</protein>
<dbReference type="RefSeq" id="WP_187563529.1">
    <property type="nucleotide sequence ID" value="NZ_JACGWS010000011.1"/>
</dbReference>
<sequence length="263" mass="30187">MKKKEERTKTIIKTTYPLQRHQLFLLHFAGGSKYSFDSLKEHLGMHIDFLPLEIPGRGKRFKEALLKSKTEAVQDYCQQIKTLRNEQPYIIYGHSMGATLGLNIVAELEKENDAPVHLILSGNSGPGIKEYVGGKELPKRYSMNDIKFKEELRRLGGVPEEVLENNELYDLFSPIMRADFEILEKEENSEKGLMIHTPIHAMMGSEEKTKDHIANWKKFTSKKFTSEIVEGNHFFINEHPQKIAEVINAISSQPPKMTKSIFI</sequence>
<dbReference type="PANTHER" id="PTHR11487:SF0">
    <property type="entry name" value="S-ACYL FATTY ACID SYNTHASE THIOESTERASE, MEDIUM CHAIN"/>
    <property type="match status" value="1"/>
</dbReference>
<comment type="similarity">
    <text evidence="1">Belongs to the thioesterase family.</text>
</comment>
<dbReference type="Proteomes" id="UP000619238">
    <property type="component" value="Unassembled WGS sequence"/>
</dbReference>
<keyword evidence="4" id="KW-1185">Reference proteome</keyword>
<feature type="domain" description="Thioesterase" evidence="2">
    <location>
        <begin position="22"/>
        <end position="249"/>
    </location>
</feature>
<organism evidence="3 4">
    <name type="scientific">Kordia aestuariivivens</name>
    <dbReference type="NCBI Taxonomy" id="2759037"/>
    <lineage>
        <taxon>Bacteria</taxon>
        <taxon>Pseudomonadati</taxon>
        <taxon>Bacteroidota</taxon>
        <taxon>Flavobacteriia</taxon>
        <taxon>Flavobacteriales</taxon>
        <taxon>Flavobacteriaceae</taxon>
        <taxon>Kordia</taxon>
    </lineage>
</organism>
<dbReference type="SUPFAM" id="SSF53474">
    <property type="entry name" value="alpha/beta-Hydrolases"/>
    <property type="match status" value="1"/>
</dbReference>
<name>A0ABR7QD96_9FLAO</name>
<dbReference type="PANTHER" id="PTHR11487">
    <property type="entry name" value="THIOESTERASE"/>
    <property type="match status" value="1"/>
</dbReference>
<dbReference type="InterPro" id="IPR029058">
    <property type="entry name" value="AB_hydrolase_fold"/>
</dbReference>
<evidence type="ECO:0000256" key="1">
    <source>
        <dbReference type="ARBA" id="ARBA00007169"/>
    </source>
</evidence>
<accession>A0ABR7QD96</accession>
<reference evidence="3 4" key="1">
    <citation type="submission" date="2020-07" db="EMBL/GenBank/DDBJ databases">
        <title>Description of Kordia aestuariivivens sp. nov., isolated from a tidal flat.</title>
        <authorList>
            <person name="Park S."/>
            <person name="Yoon J.-H."/>
        </authorList>
    </citation>
    <scope>NUCLEOTIDE SEQUENCE [LARGE SCALE GENOMIC DNA]</scope>
    <source>
        <strain evidence="3 4">YSTF-M3</strain>
    </source>
</reference>
<evidence type="ECO:0000313" key="3">
    <source>
        <dbReference type="EMBL" id="MBC8756498.1"/>
    </source>
</evidence>
<gene>
    <name evidence="3" type="ORF">H2O64_17625</name>
</gene>
<proteinExistence type="inferred from homology"/>
<comment type="caution">
    <text evidence="3">The sequence shown here is derived from an EMBL/GenBank/DDBJ whole genome shotgun (WGS) entry which is preliminary data.</text>
</comment>
<evidence type="ECO:0000259" key="2">
    <source>
        <dbReference type="Pfam" id="PF00975"/>
    </source>
</evidence>
<dbReference type="InterPro" id="IPR012223">
    <property type="entry name" value="TEII"/>
</dbReference>